<comment type="caution">
    <text evidence="1">The sequence shown here is derived from an EMBL/GenBank/DDBJ whole genome shotgun (WGS) entry which is preliminary data.</text>
</comment>
<evidence type="ECO:0000313" key="2">
    <source>
        <dbReference type="Proteomes" id="UP000265520"/>
    </source>
</evidence>
<name>A0A392S096_9FABA</name>
<sequence>MQLGTEKVEMLSRVERVAGTKMIAIDERVAGVESDRDFPSVLVLSSYLRFLILLFLSRIGK</sequence>
<dbReference type="AlphaFoldDB" id="A0A392S096"/>
<keyword evidence="2" id="KW-1185">Reference proteome</keyword>
<proteinExistence type="predicted"/>
<evidence type="ECO:0000313" key="1">
    <source>
        <dbReference type="EMBL" id="MCI41256.1"/>
    </source>
</evidence>
<feature type="non-terminal residue" evidence="1">
    <location>
        <position position="61"/>
    </location>
</feature>
<dbReference type="Proteomes" id="UP000265520">
    <property type="component" value="Unassembled WGS sequence"/>
</dbReference>
<reference evidence="1 2" key="1">
    <citation type="journal article" date="2018" name="Front. Plant Sci.">
        <title>Red Clover (Trifolium pratense) and Zigzag Clover (T. medium) - A Picture of Genomic Similarities and Differences.</title>
        <authorList>
            <person name="Dluhosova J."/>
            <person name="Istvanek J."/>
            <person name="Nedelnik J."/>
            <person name="Repkova J."/>
        </authorList>
    </citation>
    <scope>NUCLEOTIDE SEQUENCE [LARGE SCALE GENOMIC DNA]</scope>
    <source>
        <strain evidence="2">cv. 10/8</strain>
        <tissue evidence="1">Leaf</tissue>
    </source>
</reference>
<protein>
    <submittedName>
        <fullName evidence="1">Uncharacterized protein</fullName>
    </submittedName>
</protein>
<dbReference type="EMBL" id="LXQA010289847">
    <property type="protein sequence ID" value="MCI41256.1"/>
    <property type="molecule type" value="Genomic_DNA"/>
</dbReference>
<organism evidence="1 2">
    <name type="scientific">Trifolium medium</name>
    <dbReference type="NCBI Taxonomy" id="97028"/>
    <lineage>
        <taxon>Eukaryota</taxon>
        <taxon>Viridiplantae</taxon>
        <taxon>Streptophyta</taxon>
        <taxon>Embryophyta</taxon>
        <taxon>Tracheophyta</taxon>
        <taxon>Spermatophyta</taxon>
        <taxon>Magnoliopsida</taxon>
        <taxon>eudicotyledons</taxon>
        <taxon>Gunneridae</taxon>
        <taxon>Pentapetalae</taxon>
        <taxon>rosids</taxon>
        <taxon>fabids</taxon>
        <taxon>Fabales</taxon>
        <taxon>Fabaceae</taxon>
        <taxon>Papilionoideae</taxon>
        <taxon>50 kb inversion clade</taxon>
        <taxon>NPAAA clade</taxon>
        <taxon>Hologalegina</taxon>
        <taxon>IRL clade</taxon>
        <taxon>Trifolieae</taxon>
        <taxon>Trifolium</taxon>
    </lineage>
</organism>
<accession>A0A392S096</accession>